<name>A0AAD7U458_9APHY</name>
<evidence type="ECO:0000313" key="11">
    <source>
        <dbReference type="EMBL" id="KAJ8502279.1"/>
    </source>
</evidence>
<accession>A0AAD7U458</accession>
<dbReference type="GO" id="GO:0005787">
    <property type="term" value="C:signal peptidase complex"/>
    <property type="evidence" value="ECO:0007669"/>
    <property type="project" value="InterPro"/>
</dbReference>
<comment type="function">
    <text evidence="8">Component of the signal peptidase complex (SPC) which catalyzes the cleavage of N-terminal signal sequences from nascent proteins as they are translocated into the lumen of the endoplasmic reticulum. Enhances the enzymatic activity of SPC and facilitates the interactions between different components of the translocation site.</text>
</comment>
<protein>
    <recommendedName>
        <fullName evidence="3">Signal peptidase complex subunit 2</fullName>
    </recommendedName>
</protein>
<gene>
    <name evidence="11" type="ORF">ONZ51_g34</name>
</gene>
<keyword evidence="5" id="KW-0256">Endoplasmic reticulum</keyword>
<dbReference type="GO" id="GO:0045047">
    <property type="term" value="P:protein targeting to ER"/>
    <property type="evidence" value="ECO:0007669"/>
    <property type="project" value="TreeGrafter"/>
</dbReference>
<comment type="caution">
    <text evidence="11">The sequence shown here is derived from an EMBL/GenBank/DDBJ whole genome shotgun (WGS) entry which is preliminary data.</text>
</comment>
<organism evidence="11 12">
    <name type="scientific">Trametes cubensis</name>
    <dbReference type="NCBI Taxonomy" id="1111947"/>
    <lineage>
        <taxon>Eukaryota</taxon>
        <taxon>Fungi</taxon>
        <taxon>Dikarya</taxon>
        <taxon>Basidiomycota</taxon>
        <taxon>Agaricomycotina</taxon>
        <taxon>Agaricomycetes</taxon>
        <taxon>Polyporales</taxon>
        <taxon>Polyporaceae</taxon>
        <taxon>Trametes</taxon>
    </lineage>
</organism>
<proteinExistence type="inferred from homology"/>
<evidence type="ECO:0000256" key="3">
    <source>
        <dbReference type="ARBA" id="ARBA00017057"/>
    </source>
</evidence>
<feature type="region of interest" description="Disordered" evidence="9">
    <location>
        <begin position="1"/>
        <end position="33"/>
    </location>
</feature>
<dbReference type="InterPro" id="IPR009582">
    <property type="entry name" value="Spc2/SPCS2"/>
</dbReference>
<evidence type="ECO:0000256" key="7">
    <source>
        <dbReference type="ARBA" id="ARBA00023136"/>
    </source>
</evidence>
<keyword evidence="12" id="KW-1185">Reference proteome</keyword>
<dbReference type="Proteomes" id="UP001215151">
    <property type="component" value="Unassembled WGS sequence"/>
</dbReference>
<keyword evidence="6 10" id="KW-1133">Transmembrane helix</keyword>
<dbReference type="Pfam" id="PF06703">
    <property type="entry name" value="SPC25"/>
    <property type="match status" value="1"/>
</dbReference>
<evidence type="ECO:0000256" key="10">
    <source>
        <dbReference type="SAM" id="Phobius"/>
    </source>
</evidence>
<dbReference type="PANTHER" id="PTHR13085:SF0">
    <property type="entry name" value="SIGNAL PEPTIDASE COMPLEX SUBUNIT 2"/>
    <property type="match status" value="1"/>
</dbReference>
<evidence type="ECO:0000256" key="6">
    <source>
        <dbReference type="ARBA" id="ARBA00022989"/>
    </source>
</evidence>
<dbReference type="EMBL" id="JAPEVG010000001">
    <property type="protein sequence ID" value="KAJ8502279.1"/>
    <property type="molecule type" value="Genomic_DNA"/>
</dbReference>
<keyword evidence="4 10" id="KW-0812">Transmembrane</keyword>
<dbReference type="PANTHER" id="PTHR13085">
    <property type="entry name" value="MICROSOMAL SIGNAL PEPTIDASE 25 KDA SUBUNIT"/>
    <property type="match status" value="1"/>
</dbReference>
<evidence type="ECO:0000256" key="1">
    <source>
        <dbReference type="ARBA" id="ARBA00004477"/>
    </source>
</evidence>
<evidence type="ECO:0000256" key="2">
    <source>
        <dbReference type="ARBA" id="ARBA00007324"/>
    </source>
</evidence>
<evidence type="ECO:0000256" key="8">
    <source>
        <dbReference type="ARBA" id="ARBA00045608"/>
    </source>
</evidence>
<comment type="similarity">
    <text evidence="2">Belongs to the SPCS2 family.</text>
</comment>
<dbReference type="AlphaFoldDB" id="A0AAD7U458"/>
<reference evidence="11" key="1">
    <citation type="submission" date="2022-11" db="EMBL/GenBank/DDBJ databases">
        <title>Genome Sequence of Cubamyces cubensis.</title>
        <authorList>
            <person name="Buettner E."/>
        </authorList>
    </citation>
    <scope>NUCLEOTIDE SEQUENCE</scope>
    <source>
        <strain evidence="11">MPL-01</strain>
    </source>
</reference>
<evidence type="ECO:0000256" key="9">
    <source>
        <dbReference type="SAM" id="MobiDB-lite"/>
    </source>
</evidence>
<comment type="subcellular location">
    <subcellularLocation>
        <location evidence="1">Endoplasmic reticulum membrane</location>
        <topology evidence="1">Multi-pass membrane protein</topology>
    </subcellularLocation>
</comment>
<keyword evidence="7 10" id="KW-0472">Membrane</keyword>
<evidence type="ECO:0000256" key="4">
    <source>
        <dbReference type="ARBA" id="ARBA00022692"/>
    </source>
</evidence>
<feature type="transmembrane region" description="Helical" evidence="10">
    <location>
        <begin position="122"/>
        <end position="142"/>
    </location>
</feature>
<feature type="transmembrane region" description="Helical" evidence="10">
    <location>
        <begin position="92"/>
        <end position="110"/>
    </location>
</feature>
<evidence type="ECO:0000313" key="12">
    <source>
        <dbReference type="Proteomes" id="UP001215151"/>
    </source>
</evidence>
<dbReference type="GO" id="GO:0006465">
    <property type="term" value="P:signal peptide processing"/>
    <property type="evidence" value="ECO:0007669"/>
    <property type="project" value="InterPro"/>
</dbReference>
<sequence>MAPRTRKSAPSPSPAPERNGDVPPAVPPKDETTSVVDVDALLAPVAGEEREEVKVNNASATDMKHACDDALKRFLSRPDLFKQIHTHTDVRLALGWLSVLVAGATGLYGWRVPFEQSKPAVWVGVIAYVVLTIAQTLYAYFVEGDIVFVGKRKTFDKRIVTERITITSKTTPSTPQTPPAYALGLAYVRSAAGGKTLLGKGRTHEERPYTEFFDENGVMDQVRFERWVGGVVGRVMEGKTQ</sequence>
<evidence type="ECO:0000256" key="5">
    <source>
        <dbReference type="ARBA" id="ARBA00022824"/>
    </source>
</evidence>